<protein>
    <recommendedName>
        <fullName evidence="4">Secreted protein</fullName>
    </recommendedName>
</protein>
<proteinExistence type="predicted"/>
<evidence type="ECO:0000313" key="2">
    <source>
        <dbReference type="EMBL" id="GIY80681.1"/>
    </source>
</evidence>
<evidence type="ECO:0008006" key="4">
    <source>
        <dbReference type="Google" id="ProtNLM"/>
    </source>
</evidence>
<sequence>MHHQILGRCHVLRMKFVLITWFAASLSVNFSLIHASFRMRNIRNKLTNKLCASVLKKISHGDISRSS</sequence>
<name>A0AAV4WDS4_CAEEX</name>
<gene>
    <name evidence="2" type="ORF">CEXT_655801</name>
</gene>
<keyword evidence="1" id="KW-0472">Membrane</keyword>
<dbReference type="Proteomes" id="UP001054945">
    <property type="component" value="Unassembled WGS sequence"/>
</dbReference>
<evidence type="ECO:0000313" key="3">
    <source>
        <dbReference type="Proteomes" id="UP001054945"/>
    </source>
</evidence>
<evidence type="ECO:0000256" key="1">
    <source>
        <dbReference type="SAM" id="Phobius"/>
    </source>
</evidence>
<comment type="caution">
    <text evidence="2">The sequence shown here is derived from an EMBL/GenBank/DDBJ whole genome shotgun (WGS) entry which is preliminary data.</text>
</comment>
<dbReference type="AlphaFoldDB" id="A0AAV4WDS4"/>
<keyword evidence="1" id="KW-1133">Transmembrane helix</keyword>
<reference evidence="2 3" key="1">
    <citation type="submission" date="2021-06" db="EMBL/GenBank/DDBJ databases">
        <title>Caerostris extrusa draft genome.</title>
        <authorList>
            <person name="Kono N."/>
            <person name="Arakawa K."/>
        </authorList>
    </citation>
    <scope>NUCLEOTIDE SEQUENCE [LARGE SCALE GENOMIC DNA]</scope>
</reference>
<accession>A0AAV4WDS4</accession>
<dbReference type="EMBL" id="BPLR01016041">
    <property type="protein sequence ID" value="GIY80681.1"/>
    <property type="molecule type" value="Genomic_DNA"/>
</dbReference>
<keyword evidence="3" id="KW-1185">Reference proteome</keyword>
<keyword evidence="1" id="KW-0812">Transmembrane</keyword>
<organism evidence="2 3">
    <name type="scientific">Caerostris extrusa</name>
    <name type="common">Bark spider</name>
    <name type="synonym">Caerostris bankana</name>
    <dbReference type="NCBI Taxonomy" id="172846"/>
    <lineage>
        <taxon>Eukaryota</taxon>
        <taxon>Metazoa</taxon>
        <taxon>Ecdysozoa</taxon>
        <taxon>Arthropoda</taxon>
        <taxon>Chelicerata</taxon>
        <taxon>Arachnida</taxon>
        <taxon>Araneae</taxon>
        <taxon>Araneomorphae</taxon>
        <taxon>Entelegynae</taxon>
        <taxon>Araneoidea</taxon>
        <taxon>Araneidae</taxon>
        <taxon>Caerostris</taxon>
    </lineage>
</organism>
<feature type="transmembrane region" description="Helical" evidence="1">
    <location>
        <begin position="16"/>
        <end position="37"/>
    </location>
</feature>